<accession>A0ABU8N3L4</accession>
<evidence type="ECO:0000313" key="1">
    <source>
        <dbReference type="EMBL" id="MEJ2886982.1"/>
    </source>
</evidence>
<dbReference type="Proteomes" id="UP001370100">
    <property type="component" value="Unassembled WGS sequence"/>
</dbReference>
<sequence length="155" mass="17870">MSEFEHLFIDPGHDDAEGIADRLVSIFGLRLNERAGHLYIGASEWPAVGGHVGGRIERNPYHIPDPVVPEDFLIYEDFPIVWSLWSGGIDDPDVREREQRRRARVVFDLVVERLGWSAILVHDFEELIATYDPQRGVREFPHGTFADARSRHLWE</sequence>
<evidence type="ECO:0000313" key="2">
    <source>
        <dbReference type="Proteomes" id="UP001370100"/>
    </source>
</evidence>
<comment type="caution">
    <text evidence="1">The sequence shown here is derived from an EMBL/GenBank/DDBJ whole genome shotgun (WGS) entry which is preliminary data.</text>
</comment>
<gene>
    <name evidence="1" type="ORF">WCD41_11045</name>
</gene>
<keyword evidence="2" id="KW-1185">Reference proteome</keyword>
<proteinExistence type="predicted"/>
<reference evidence="1 2" key="1">
    <citation type="submission" date="2024-03" db="EMBL/GenBank/DDBJ databases">
        <title>Actinomycetospora sp. OC33-EN06, a novel actinomycete isolated from wild orchid (Aerides multiflora).</title>
        <authorList>
            <person name="Suriyachadkun C."/>
        </authorList>
    </citation>
    <scope>NUCLEOTIDE SEQUENCE [LARGE SCALE GENOMIC DNA]</scope>
    <source>
        <strain evidence="1 2">OC33-EN06</strain>
    </source>
</reference>
<organism evidence="1 2">
    <name type="scientific">Actinomycetospora aeridis</name>
    <dbReference type="NCBI Taxonomy" id="3129231"/>
    <lineage>
        <taxon>Bacteria</taxon>
        <taxon>Bacillati</taxon>
        <taxon>Actinomycetota</taxon>
        <taxon>Actinomycetes</taxon>
        <taxon>Pseudonocardiales</taxon>
        <taxon>Pseudonocardiaceae</taxon>
        <taxon>Actinomycetospora</taxon>
    </lineage>
</organism>
<protein>
    <submittedName>
        <fullName evidence="1">Uncharacterized protein</fullName>
    </submittedName>
</protein>
<name>A0ABU8N3L4_9PSEU</name>
<dbReference type="EMBL" id="JBBEGL010000003">
    <property type="protein sequence ID" value="MEJ2886982.1"/>
    <property type="molecule type" value="Genomic_DNA"/>
</dbReference>
<dbReference type="RefSeq" id="WP_337713480.1">
    <property type="nucleotide sequence ID" value="NZ_JBBEGL010000003.1"/>
</dbReference>